<feature type="transmembrane region" description="Helical" evidence="1">
    <location>
        <begin position="185"/>
        <end position="203"/>
    </location>
</feature>
<accession>A0A1F6NXW5</accession>
<proteinExistence type="predicted"/>
<organism evidence="2 3">
    <name type="scientific">Candidatus Magasanikbacteria bacterium RIFOXYC2_FULL_42_28</name>
    <dbReference type="NCBI Taxonomy" id="1798704"/>
    <lineage>
        <taxon>Bacteria</taxon>
        <taxon>Candidatus Magasanikiibacteriota</taxon>
    </lineage>
</organism>
<feature type="transmembrane region" description="Helical" evidence="1">
    <location>
        <begin position="215"/>
        <end position="237"/>
    </location>
</feature>
<name>A0A1F6NXW5_9BACT</name>
<comment type="caution">
    <text evidence="2">The sequence shown here is derived from an EMBL/GenBank/DDBJ whole genome shotgun (WGS) entry which is preliminary data.</text>
</comment>
<feature type="transmembrane region" description="Helical" evidence="1">
    <location>
        <begin position="74"/>
        <end position="95"/>
    </location>
</feature>
<evidence type="ECO:0008006" key="4">
    <source>
        <dbReference type="Google" id="ProtNLM"/>
    </source>
</evidence>
<keyword evidence="1" id="KW-0472">Membrane</keyword>
<protein>
    <recommendedName>
        <fullName evidence="4">Histidine kinase N-terminal 7TM region domain-containing protein</fullName>
    </recommendedName>
</protein>
<feature type="transmembrane region" description="Helical" evidence="1">
    <location>
        <begin position="44"/>
        <end position="62"/>
    </location>
</feature>
<dbReference type="Proteomes" id="UP000177907">
    <property type="component" value="Unassembled WGS sequence"/>
</dbReference>
<dbReference type="EMBL" id="MFQZ01000001">
    <property type="protein sequence ID" value="OGH88769.1"/>
    <property type="molecule type" value="Genomic_DNA"/>
</dbReference>
<reference evidence="2 3" key="1">
    <citation type="journal article" date="2016" name="Nat. Commun.">
        <title>Thousands of microbial genomes shed light on interconnected biogeochemical processes in an aquifer system.</title>
        <authorList>
            <person name="Anantharaman K."/>
            <person name="Brown C.T."/>
            <person name="Hug L.A."/>
            <person name="Sharon I."/>
            <person name="Castelle C.J."/>
            <person name="Probst A.J."/>
            <person name="Thomas B.C."/>
            <person name="Singh A."/>
            <person name="Wilkins M.J."/>
            <person name="Karaoz U."/>
            <person name="Brodie E.L."/>
            <person name="Williams K.H."/>
            <person name="Hubbard S.S."/>
            <person name="Banfield J.F."/>
        </authorList>
    </citation>
    <scope>NUCLEOTIDE SEQUENCE [LARGE SCALE GENOMIC DNA]</scope>
</reference>
<feature type="transmembrane region" description="Helical" evidence="1">
    <location>
        <begin position="144"/>
        <end position="165"/>
    </location>
</feature>
<keyword evidence="1" id="KW-0812">Transmembrane</keyword>
<evidence type="ECO:0000313" key="3">
    <source>
        <dbReference type="Proteomes" id="UP000177907"/>
    </source>
</evidence>
<evidence type="ECO:0000256" key="1">
    <source>
        <dbReference type="SAM" id="Phobius"/>
    </source>
</evidence>
<keyword evidence="1" id="KW-1133">Transmembrane helix</keyword>
<gene>
    <name evidence="2" type="ORF">A3J93_01615</name>
</gene>
<evidence type="ECO:0000313" key="2">
    <source>
        <dbReference type="EMBL" id="OGH88769.1"/>
    </source>
</evidence>
<dbReference type="AlphaFoldDB" id="A0A1F6NXW5"/>
<feature type="transmembrane region" description="Helical" evidence="1">
    <location>
        <begin position="115"/>
        <end position="132"/>
    </location>
</feature>
<feature type="transmembrane region" description="Helical" evidence="1">
    <location>
        <begin position="12"/>
        <end position="32"/>
    </location>
</feature>
<dbReference type="STRING" id="1798704.A3J93_01615"/>
<sequence length="269" mass="30556">MFANLKQLLQNNVVRVIIAIYTMLVFFWIWILTNNLIEGDYNNLYGALYPLISLIGGLYGIFWISKRWGKHRSVMGRGIIFLSLGLLAEVFGQWAWSYYTMVKSVEIPYPSIADLGYFAIIPLYSYAMYNFSKVAGIKIGLKSFFGKIQAIVVPLLMVGIAYFLFFKNIVFDFADPLKTFLDFGYPGFEIIAVSIAILTYSLSKDVLGGIMKPKILFIIFALIFQYITDYTFLYQVGIGTYYNGGLVDLLYSTSFTIMALGIINLGYQD</sequence>
<feature type="transmembrane region" description="Helical" evidence="1">
    <location>
        <begin position="249"/>
        <end position="267"/>
    </location>
</feature>